<dbReference type="InterPro" id="IPR021800">
    <property type="entry name" value="DUF3369"/>
</dbReference>
<dbReference type="InterPro" id="IPR001789">
    <property type="entry name" value="Sig_transdc_resp-reg_receiver"/>
</dbReference>
<dbReference type="PANTHER" id="PTHR44757">
    <property type="entry name" value="DIGUANYLATE CYCLASE DGCP"/>
    <property type="match status" value="1"/>
</dbReference>
<keyword evidence="1" id="KW-0597">Phosphoprotein</keyword>
<protein>
    <submittedName>
        <fullName evidence="6">EAL domain-containing protein</fullName>
    </submittedName>
</protein>
<dbReference type="Pfam" id="PF00563">
    <property type="entry name" value="EAL"/>
    <property type="match status" value="1"/>
</dbReference>
<accession>A0A418VV55</accession>
<dbReference type="AlphaFoldDB" id="A0A418VV55"/>
<dbReference type="Pfam" id="PF11849">
    <property type="entry name" value="DUF3369"/>
    <property type="match status" value="1"/>
</dbReference>
<feature type="domain" description="GGDEF" evidence="5">
    <location>
        <begin position="554"/>
        <end position="689"/>
    </location>
</feature>
<evidence type="ECO:0000313" key="7">
    <source>
        <dbReference type="Proteomes" id="UP000283458"/>
    </source>
</evidence>
<evidence type="ECO:0000256" key="1">
    <source>
        <dbReference type="PROSITE-ProRule" id="PRU00169"/>
    </source>
</evidence>
<dbReference type="SUPFAM" id="SSF141868">
    <property type="entry name" value="EAL domain-like"/>
    <property type="match status" value="1"/>
</dbReference>
<proteinExistence type="predicted"/>
<dbReference type="InterPro" id="IPR000160">
    <property type="entry name" value="GGDEF_dom"/>
</dbReference>
<dbReference type="GO" id="GO:0000160">
    <property type="term" value="P:phosphorelay signal transduction system"/>
    <property type="evidence" value="ECO:0007669"/>
    <property type="project" value="InterPro"/>
</dbReference>
<feature type="domain" description="EAL" evidence="4">
    <location>
        <begin position="698"/>
        <end position="954"/>
    </location>
</feature>
<dbReference type="InterPro" id="IPR043128">
    <property type="entry name" value="Rev_trsase/Diguanyl_cyclase"/>
</dbReference>
<dbReference type="PROSITE" id="PS50110">
    <property type="entry name" value="RESPONSE_REGULATORY"/>
    <property type="match status" value="1"/>
</dbReference>
<evidence type="ECO:0000256" key="2">
    <source>
        <dbReference type="SAM" id="MobiDB-lite"/>
    </source>
</evidence>
<reference evidence="6 7" key="1">
    <citation type="submission" date="2018-09" db="EMBL/GenBank/DDBJ databases">
        <authorList>
            <person name="Zhu H."/>
        </authorList>
    </citation>
    <scope>NUCLEOTIDE SEQUENCE [LARGE SCALE GENOMIC DNA]</scope>
    <source>
        <strain evidence="6 7">K2W22B-5</strain>
    </source>
</reference>
<dbReference type="Gene3D" id="3.30.70.270">
    <property type="match status" value="1"/>
</dbReference>
<dbReference type="CDD" id="cd00156">
    <property type="entry name" value="REC"/>
    <property type="match status" value="1"/>
</dbReference>
<dbReference type="InterPro" id="IPR052155">
    <property type="entry name" value="Biofilm_reg_signaling"/>
</dbReference>
<feature type="region of interest" description="Disordered" evidence="2">
    <location>
        <begin position="152"/>
        <end position="175"/>
    </location>
</feature>
<dbReference type="PROSITE" id="PS50883">
    <property type="entry name" value="EAL"/>
    <property type="match status" value="1"/>
</dbReference>
<evidence type="ECO:0000259" key="4">
    <source>
        <dbReference type="PROSITE" id="PS50883"/>
    </source>
</evidence>
<dbReference type="CDD" id="cd01949">
    <property type="entry name" value="GGDEF"/>
    <property type="match status" value="1"/>
</dbReference>
<dbReference type="Gene3D" id="3.20.20.450">
    <property type="entry name" value="EAL domain"/>
    <property type="match status" value="1"/>
</dbReference>
<dbReference type="SUPFAM" id="SSF52172">
    <property type="entry name" value="CheY-like"/>
    <property type="match status" value="1"/>
</dbReference>
<feature type="region of interest" description="Disordered" evidence="2">
    <location>
        <begin position="78"/>
        <end position="111"/>
    </location>
</feature>
<dbReference type="FunFam" id="3.20.20.450:FF:000001">
    <property type="entry name" value="Cyclic di-GMP phosphodiesterase yahA"/>
    <property type="match status" value="1"/>
</dbReference>
<dbReference type="InterPro" id="IPR029787">
    <property type="entry name" value="Nucleotide_cyclase"/>
</dbReference>
<dbReference type="SMART" id="SM00267">
    <property type="entry name" value="GGDEF"/>
    <property type="match status" value="1"/>
</dbReference>
<name>A0A418VV55_9PROT</name>
<evidence type="ECO:0000313" key="6">
    <source>
        <dbReference type="EMBL" id="RJF81032.1"/>
    </source>
</evidence>
<sequence length="962" mass="105729">MPRLLAGRPHRVVGELQVNVARQQFRKQSDHRQSLVLKPIALVLGESVEQNAGKAGVLAILVTVSREVLTAFHANRQSLGAGRKRRQQDGEREAHHQAGKHSVEHHGQSHPKAKCALGMLTPVQRPRWVSFMIFCRTPRLDLRHRTADTKTLQNRRKNSTGQGIEGNAEDRRRPFDPKACGHVLMTIEPDNGPAGSDAAAIHPDDGAANDHLTIIEDGPNDGSPEPDARWLLLIVDDDPSVHSITRFALEDFRFEGRRLSFLSAYSGGEAKAILSDTPDIAVVLLDVVMETDTAGLEVAEHIRGRLDNRFVRIILRTGQPGQAPERDVIVNYDINDYKAKNELTAQKLFTAVLAALRAYNQIAALEMSRRGLEKILAASTTLYEQRSVAQFVDGVVLQIRSIIHDAQGALLCAVSGRHFNGDLDDVRVVAGIAPFAFRSGVPIRTTLPDAVCHEIAAVLEREESFFADDRCIIFFKTANHSASVVYLCGHRPLTVIDRKLLEVFCSKVAIGFDNAYLFEQITHEKTHDAVTGLWNRTAFVESLNARLADVDHRIEMAICVLDCDRFRDVNESLGYEAGDRLLATLARRIESALDDGDGGGGDVAARLGADQFVVLKRGDRAALEIWAERLMAAVGASLILDGCEVIPSMAAGLTMVSDDRRAEDLIADADRAMRGAKWLGGGRYEFTVHRPPLSGEGRLMLVTQLIHAIRRHEFELFYQPIVRTADGHLCGFEALIRWRHPHRGLLAPGAFIGVVEETGLILPLGSWVLDRAARQLAEWGASIPGAERLQVSVNVSARQFMNHDLTGEVAAVLARTGLAPERLKLEITESLIMNEPDTAERLLRALKALGVHLALDDFGTGYSSLSYLDRFPFDVLKIDRSFVKAMLHRRETMTVVQAICTLASNLGMELVGEGVEAQPEADALGALGCRWSQGYLFGRPMPAQEAAALIHRSAPLLLAPAD</sequence>
<dbReference type="SMART" id="SM00052">
    <property type="entry name" value="EAL"/>
    <property type="match status" value="1"/>
</dbReference>
<feature type="domain" description="Response regulatory" evidence="3">
    <location>
        <begin position="231"/>
        <end position="355"/>
    </location>
</feature>
<feature type="modified residue" description="4-aspartylphosphate" evidence="1">
    <location>
        <position position="286"/>
    </location>
</feature>
<dbReference type="CDD" id="cd01948">
    <property type="entry name" value="EAL"/>
    <property type="match status" value="1"/>
</dbReference>
<dbReference type="SMART" id="SM00448">
    <property type="entry name" value="REC"/>
    <property type="match status" value="1"/>
</dbReference>
<evidence type="ECO:0000259" key="5">
    <source>
        <dbReference type="PROSITE" id="PS50887"/>
    </source>
</evidence>
<dbReference type="PROSITE" id="PS50887">
    <property type="entry name" value="GGDEF"/>
    <property type="match status" value="1"/>
</dbReference>
<gene>
    <name evidence="6" type="ORF">D3877_12445</name>
</gene>
<dbReference type="NCBIfam" id="TIGR00254">
    <property type="entry name" value="GGDEF"/>
    <property type="match status" value="1"/>
</dbReference>
<evidence type="ECO:0000259" key="3">
    <source>
        <dbReference type="PROSITE" id="PS50110"/>
    </source>
</evidence>
<dbReference type="Proteomes" id="UP000283458">
    <property type="component" value="Unassembled WGS sequence"/>
</dbReference>
<comment type="caution">
    <text evidence="6">The sequence shown here is derived from an EMBL/GenBank/DDBJ whole genome shotgun (WGS) entry which is preliminary data.</text>
</comment>
<dbReference type="InterPro" id="IPR011006">
    <property type="entry name" value="CheY-like_superfamily"/>
</dbReference>
<dbReference type="PANTHER" id="PTHR44757:SF2">
    <property type="entry name" value="BIOFILM ARCHITECTURE MAINTENANCE PROTEIN MBAA"/>
    <property type="match status" value="1"/>
</dbReference>
<feature type="compositionally biased region" description="Basic and acidic residues" evidence="2">
    <location>
        <begin position="87"/>
        <end position="107"/>
    </location>
</feature>
<dbReference type="InterPro" id="IPR035919">
    <property type="entry name" value="EAL_sf"/>
</dbReference>
<dbReference type="SUPFAM" id="SSF55073">
    <property type="entry name" value="Nucleotide cyclase"/>
    <property type="match status" value="1"/>
</dbReference>
<organism evidence="6 7">
    <name type="scientific">Azospirillum cavernae</name>
    <dbReference type="NCBI Taxonomy" id="2320860"/>
    <lineage>
        <taxon>Bacteria</taxon>
        <taxon>Pseudomonadati</taxon>
        <taxon>Pseudomonadota</taxon>
        <taxon>Alphaproteobacteria</taxon>
        <taxon>Rhodospirillales</taxon>
        <taxon>Azospirillaceae</taxon>
        <taxon>Azospirillum</taxon>
    </lineage>
</organism>
<dbReference type="Gene3D" id="3.40.50.2300">
    <property type="match status" value="1"/>
</dbReference>
<dbReference type="Pfam" id="PF00990">
    <property type="entry name" value="GGDEF"/>
    <property type="match status" value="1"/>
</dbReference>
<keyword evidence="7" id="KW-1185">Reference proteome</keyword>
<dbReference type="InterPro" id="IPR001633">
    <property type="entry name" value="EAL_dom"/>
</dbReference>
<dbReference type="EMBL" id="QYUL01000002">
    <property type="protein sequence ID" value="RJF81032.1"/>
    <property type="molecule type" value="Genomic_DNA"/>
</dbReference>